<dbReference type="Pfam" id="PF01343">
    <property type="entry name" value="Peptidase_S49"/>
    <property type="match status" value="1"/>
</dbReference>
<dbReference type="PANTHER" id="PTHR42987:SF4">
    <property type="entry name" value="PROTEASE SOHB-RELATED"/>
    <property type="match status" value="1"/>
</dbReference>
<name>A0A2W5QW91_ANCNO</name>
<evidence type="ECO:0000313" key="3">
    <source>
        <dbReference type="EMBL" id="PZQ79295.1"/>
    </source>
</evidence>
<proteinExistence type="inferred from homology"/>
<dbReference type="GO" id="GO:0008233">
    <property type="term" value="F:peptidase activity"/>
    <property type="evidence" value="ECO:0007669"/>
    <property type="project" value="InterPro"/>
</dbReference>
<dbReference type="GO" id="GO:0006508">
    <property type="term" value="P:proteolysis"/>
    <property type="evidence" value="ECO:0007669"/>
    <property type="project" value="InterPro"/>
</dbReference>
<comment type="caution">
    <text evidence="3">The sequence shown here is derived from an EMBL/GenBank/DDBJ whole genome shotgun (WGS) entry which is preliminary data.</text>
</comment>
<reference evidence="3 4" key="1">
    <citation type="submission" date="2017-08" db="EMBL/GenBank/DDBJ databases">
        <title>Infants hospitalized years apart are colonized by the same room-sourced microbial strains.</title>
        <authorList>
            <person name="Brooks B."/>
            <person name="Olm M.R."/>
            <person name="Firek B.A."/>
            <person name="Baker R."/>
            <person name="Thomas B.C."/>
            <person name="Morowitz M.J."/>
            <person name="Banfield J.F."/>
        </authorList>
    </citation>
    <scope>NUCLEOTIDE SEQUENCE [LARGE SCALE GENOMIC DNA]</scope>
    <source>
        <strain evidence="3">S2_005_001_R2_27</strain>
    </source>
</reference>
<feature type="domain" description="Peptidase S49" evidence="2">
    <location>
        <begin position="133"/>
        <end position="275"/>
    </location>
</feature>
<dbReference type="InterPro" id="IPR002142">
    <property type="entry name" value="Peptidase_S49"/>
</dbReference>
<dbReference type="Proteomes" id="UP000248887">
    <property type="component" value="Unassembled WGS sequence"/>
</dbReference>
<organism evidence="3 4">
    <name type="scientific">Ancylobacter novellus</name>
    <name type="common">Thiobacillus novellus</name>
    <dbReference type="NCBI Taxonomy" id="921"/>
    <lineage>
        <taxon>Bacteria</taxon>
        <taxon>Pseudomonadati</taxon>
        <taxon>Pseudomonadota</taxon>
        <taxon>Alphaproteobacteria</taxon>
        <taxon>Hyphomicrobiales</taxon>
        <taxon>Xanthobacteraceae</taxon>
        <taxon>Ancylobacter</taxon>
    </lineage>
</organism>
<evidence type="ECO:0000256" key="1">
    <source>
        <dbReference type="ARBA" id="ARBA00008683"/>
    </source>
</evidence>
<gene>
    <name evidence="3" type="ORF">DI549_20535</name>
</gene>
<accession>A0A2W5QW91</accession>
<evidence type="ECO:0000259" key="2">
    <source>
        <dbReference type="Pfam" id="PF01343"/>
    </source>
</evidence>
<sequence length="299" mass="31508">MKYANILMAVANEYWAIQPEKLEQIVAFLSLQAAGDKLSAEEIEARISKQAERDVARSEGSVAVLSLRGVIANRMSMMSDISGGTSSEGFGRAFDAAVADSSVKAIIIDTDTPGGVVSGADELSSKIFAARGTKPIIAHVNATNASAGYWITSAADEIVLSPSAEVGSIGVLGVYEDVSAALEKAGIRKTIISAGKYKAEGAPFAPMSEEAIAHRQGRVDHYYDVFVRRVAANRGVSLATVREGFGLGRTVTAQAAVGEKMADSIATLEDTLNRFGATSAAVARRPLQREKRALALHSF</sequence>
<dbReference type="InterPro" id="IPR033855">
    <property type="entry name" value="Protein_C"/>
</dbReference>
<evidence type="ECO:0000313" key="4">
    <source>
        <dbReference type="Proteomes" id="UP000248887"/>
    </source>
</evidence>
<comment type="similarity">
    <text evidence="1">Belongs to the peptidase S49 family.</text>
</comment>
<dbReference type="InterPro" id="IPR029045">
    <property type="entry name" value="ClpP/crotonase-like_dom_sf"/>
</dbReference>
<dbReference type="CDD" id="cd07022">
    <property type="entry name" value="S49_Sppa_36K_type"/>
    <property type="match status" value="1"/>
</dbReference>
<dbReference type="PANTHER" id="PTHR42987">
    <property type="entry name" value="PEPTIDASE S49"/>
    <property type="match status" value="1"/>
</dbReference>
<dbReference type="SUPFAM" id="SSF52096">
    <property type="entry name" value="ClpP/crotonase"/>
    <property type="match status" value="1"/>
</dbReference>
<protein>
    <submittedName>
        <fullName evidence="3">Peptidase S49</fullName>
    </submittedName>
</protein>
<dbReference type="EMBL" id="QFQD01000094">
    <property type="protein sequence ID" value="PZQ79295.1"/>
    <property type="molecule type" value="Genomic_DNA"/>
</dbReference>
<dbReference type="AlphaFoldDB" id="A0A2W5QW91"/>
<dbReference type="Gene3D" id="3.90.226.10">
    <property type="entry name" value="2-enoyl-CoA Hydratase, Chain A, domain 1"/>
    <property type="match status" value="1"/>
</dbReference>